<evidence type="ECO:0000313" key="2">
    <source>
        <dbReference type="Proteomes" id="UP000000845"/>
    </source>
</evidence>
<reference evidence="2" key="1">
    <citation type="submission" date="2009-09" db="EMBL/GenBank/DDBJ databases">
        <title>The complete chromosome of Sebaldella termitidis ATCC 33386.</title>
        <authorList>
            <consortium name="US DOE Joint Genome Institute (JGI-PGF)"/>
            <person name="Lucas S."/>
            <person name="Copeland A."/>
            <person name="Lapidus A."/>
            <person name="Glavina del Rio T."/>
            <person name="Dalin E."/>
            <person name="Tice H."/>
            <person name="Bruce D."/>
            <person name="Goodwin L."/>
            <person name="Pitluck S."/>
            <person name="Kyrpides N."/>
            <person name="Mavromatis K."/>
            <person name="Ivanova N."/>
            <person name="Mikhailova N."/>
            <person name="Sims D."/>
            <person name="Meincke L."/>
            <person name="Brettin T."/>
            <person name="Detter J.C."/>
            <person name="Han C."/>
            <person name="Larimer F."/>
            <person name="Land M."/>
            <person name="Hauser L."/>
            <person name="Markowitz V."/>
            <person name="Cheng J.F."/>
            <person name="Hugenholtz P."/>
            <person name="Woyke T."/>
            <person name="Wu D."/>
            <person name="Eisen J.A."/>
        </authorList>
    </citation>
    <scope>NUCLEOTIDE SEQUENCE [LARGE SCALE GENOMIC DNA]</scope>
    <source>
        <strain evidence="2">ATCC 33386 / NCTC 11300</strain>
    </source>
</reference>
<name>D1AL53_SEBTE</name>
<organism evidence="1 2">
    <name type="scientific">Sebaldella termitidis (strain ATCC 33386 / NCTC 11300)</name>
    <dbReference type="NCBI Taxonomy" id="526218"/>
    <lineage>
        <taxon>Bacteria</taxon>
        <taxon>Fusobacteriati</taxon>
        <taxon>Fusobacteriota</taxon>
        <taxon>Fusobacteriia</taxon>
        <taxon>Fusobacteriales</taxon>
        <taxon>Leptotrichiaceae</taxon>
        <taxon>Sebaldella</taxon>
    </lineage>
</organism>
<proteinExistence type="predicted"/>
<dbReference type="HOGENOM" id="CLU_1683546_0_0_0"/>
<sequence>MGAWGVRALDSDEGLDVFDEFTDYCIENDEIKMGDLLEHFKETGFLPEKPEEIDFLYDHTVMVLAELLEEYHKNGKVIINYENDDDEDIEEEITNISFDKENVSFLIEQISDILKPKDEMHETYELWEDSDSFQEWKEHNLVLLKTLKEIKDNL</sequence>
<dbReference type="Proteomes" id="UP000000845">
    <property type="component" value="Chromosome"/>
</dbReference>
<dbReference type="RefSeq" id="WP_012861790.1">
    <property type="nucleotide sequence ID" value="NC_013517.1"/>
</dbReference>
<dbReference type="KEGG" id="str:Sterm_2342"/>
<evidence type="ECO:0008006" key="3">
    <source>
        <dbReference type="Google" id="ProtNLM"/>
    </source>
</evidence>
<dbReference type="AlphaFoldDB" id="D1AL53"/>
<keyword evidence="2" id="KW-1185">Reference proteome</keyword>
<dbReference type="Pfam" id="PF14078">
    <property type="entry name" value="DUF4259"/>
    <property type="match status" value="1"/>
</dbReference>
<dbReference type="eggNOG" id="ENOG5032WAJ">
    <property type="taxonomic scope" value="Bacteria"/>
</dbReference>
<gene>
    <name evidence="1" type="ordered locus">Sterm_2342</name>
</gene>
<dbReference type="EMBL" id="CP001739">
    <property type="protein sequence ID" value="ACZ09196.1"/>
    <property type="molecule type" value="Genomic_DNA"/>
</dbReference>
<protein>
    <recommendedName>
        <fullName evidence="3">DUF4259 domain-containing protein</fullName>
    </recommendedName>
</protein>
<dbReference type="InterPro" id="IPR025355">
    <property type="entry name" value="DUF4259"/>
</dbReference>
<accession>D1AL53</accession>
<reference evidence="1 2" key="2">
    <citation type="journal article" date="2010" name="Stand. Genomic Sci.">
        <title>Complete genome sequence of Sebaldella termitidis type strain (NCTC 11300).</title>
        <authorList>
            <person name="Harmon-Smith M."/>
            <person name="Celia L."/>
            <person name="Chertkov O."/>
            <person name="Lapidus A."/>
            <person name="Copeland A."/>
            <person name="Glavina Del Rio T."/>
            <person name="Nolan M."/>
            <person name="Lucas S."/>
            <person name="Tice H."/>
            <person name="Cheng J.F."/>
            <person name="Han C."/>
            <person name="Detter J.C."/>
            <person name="Bruce D."/>
            <person name="Goodwin L."/>
            <person name="Pitluck S."/>
            <person name="Pati A."/>
            <person name="Liolios K."/>
            <person name="Ivanova N."/>
            <person name="Mavromatis K."/>
            <person name="Mikhailova N."/>
            <person name="Chen A."/>
            <person name="Palaniappan K."/>
            <person name="Land M."/>
            <person name="Hauser L."/>
            <person name="Chang Y.J."/>
            <person name="Jeffries C.D."/>
            <person name="Brettin T."/>
            <person name="Goker M."/>
            <person name="Beck B."/>
            <person name="Bristow J."/>
            <person name="Eisen J.A."/>
            <person name="Markowitz V."/>
            <person name="Hugenholtz P."/>
            <person name="Kyrpides N.C."/>
            <person name="Klenk H.P."/>
            <person name="Chen F."/>
        </authorList>
    </citation>
    <scope>NUCLEOTIDE SEQUENCE [LARGE SCALE GENOMIC DNA]</scope>
    <source>
        <strain evidence="2">ATCC 33386 / NCTC 11300</strain>
    </source>
</reference>
<evidence type="ECO:0000313" key="1">
    <source>
        <dbReference type="EMBL" id="ACZ09196.1"/>
    </source>
</evidence>